<evidence type="ECO:0000256" key="12">
    <source>
        <dbReference type="SAM" id="Phobius"/>
    </source>
</evidence>
<dbReference type="Gene3D" id="3.30.450.20">
    <property type="entry name" value="PAS domain"/>
    <property type="match status" value="4"/>
</dbReference>
<name>A0A4P6I3Z8_9BACT</name>
<feature type="transmembrane region" description="Helical" evidence="12">
    <location>
        <begin position="136"/>
        <end position="155"/>
    </location>
</feature>
<dbReference type="NCBIfam" id="TIGR00229">
    <property type="entry name" value="sensory_box"/>
    <property type="match status" value="4"/>
</dbReference>
<evidence type="ECO:0000259" key="13">
    <source>
        <dbReference type="PROSITE" id="PS50109"/>
    </source>
</evidence>
<dbReference type="Pfam" id="PF07694">
    <property type="entry name" value="5TM-5TMR_LYT"/>
    <property type="match status" value="1"/>
</dbReference>
<dbReference type="InterPro" id="IPR001610">
    <property type="entry name" value="PAC"/>
</dbReference>
<dbReference type="SUPFAM" id="SSF55785">
    <property type="entry name" value="PYP-like sensor domain (PAS domain)"/>
    <property type="match status" value="4"/>
</dbReference>
<dbReference type="FunFam" id="3.30.565.10:FF:000010">
    <property type="entry name" value="Sensor histidine kinase RcsC"/>
    <property type="match status" value="1"/>
</dbReference>
<dbReference type="InterPro" id="IPR003661">
    <property type="entry name" value="HisK_dim/P_dom"/>
</dbReference>
<feature type="transmembrane region" description="Helical" evidence="12">
    <location>
        <begin position="103"/>
        <end position="124"/>
    </location>
</feature>
<evidence type="ECO:0000259" key="15">
    <source>
        <dbReference type="PROSITE" id="PS50112"/>
    </source>
</evidence>
<dbReference type="Gene3D" id="3.30.565.10">
    <property type="entry name" value="Histidine kinase-like ATPase, C-terminal domain"/>
    <property type="match status" value="1"/>
</dbReference>
<dbReference type="GO" id="GO:0005886">
    <property type="term" value="C:plasma membrane"/>
    <property type="evidence" value="ECO:0007669"/>
    <property type="project" value="UniProtKB-SubCell"/>
</dbReference>
<dbReference type="CDD" id="cd17546">
    <property type="entry name" value="REC_hyHK_CKI1_RcsC-like"/>
    <property type="match status" value="1"/>
</dbReference>
<evidence type="ECO:0000313" key="17">
    <source>
        <dbReference type="EMBL" id="QAZ68659.1"/>
    </source>
</evidence>
<dbReference type="SMART" id="SM00448">
    <property type="entry name" value="REC"/>
    <property type="match status" value="1"/>
</dbReference>
<feature type="domain" description="PAS" evidence="15">
    <location>
        <begin position="328"/>
        <end position="399"/>
    </location>
</feature>
<dbReference type="PROSITE" id="PS50113">
    <property type="entry name" value="PAC"/>
    <property type="match status" value="3"/>
</dbReference>
<keyword evidence="18" id="KW-1185">Reference proteome</keyword>
<dbReference type="InterPro" id="IPR029016">
    <property type="entry name" value="GAF-like_dom_sf"/>
</dbReference>
<gene>
    <name evidence="17" type="ORF">C3Y92_16045</name>
</gene>
<feature type="transmembrane region" description="Helical" evidence="12">
    <location>
        <begin position="72"/>
        <end position="97"/>
    </location>
</feature>
<dbReference type="InterPro" id="IPR001789">
    <property type="entry name" value="Sig_transdc_resp-reg_receiver"/>
</dbReference>
<dbReference type="EMBL" id="CP026538">
    <property type="protein sequence ID" value="QAZ68659.1"/>
    <property type="molecule type" value="Genomic_DNA"/>
</dbReference>
<dbReference type="PROSITE" id="PS50112">
    <property type="entry name" value="PAS"/>
    <property type="match status" value="4"/>
</dbReference>
<dbReference type="Gene3D" id="1.10.287.130">
    <property type="match status" value="1"/>
</dbReference>
<dbReference type="Pfam" id="PF02518">
    <property type="entry name" value="HATPase_c"/>
    <property type="match status" value="1"/>
</dbReference>
<keyword evidence="7 12" id="KW-0812">Transmembrane</keyword>
<keyword evidence="8" id="KW-0418">Kinase</keyword>
<dbReference type="GO" id="GO:0006355">
    <property type="term" value="P:regulation of DNA-templated transcription"/>
    <property type="evidence" value="ECO:0007669"/>
    <property type="project" value="InterPro"/>
</dbReference>
<dbReference type="Pfam" id="PF08447">
    <property type="entry name" value="PAS_3"/>
    <property type="match status" value="1"/>
</dbReference>
<dbReference type="SMART" id="SM00091">
    <property type="entry name" value="PAS"/>
    <property type="match status" value="4"/>
</dbReference>
<dbReference type="Pfam" id="PF13185">
    <property type="entry name" value="GAF_2"/>
    <property type="match status" value="1"/>
</dbReference>
<dbReference type="InterPro" id="IPR013655">
    <property type="entry name" value="PAS_fold_3"/>
</dbReference>
<dbReference type="InterPro" id="IPR000700">
    <property type="entry name" value="PAS-assoc_C"/>
</dbReference>
<dbReference type="InterPro" id="IPR011620">
    <property type="entry name" value="Sig_transdc_His_kinase_LytS_TM"/>
</dbReference>
<evidence type="ECO:0000256" key="9">
    <source>
        <dbReference type="ARBA" id="ARBA00022989"/>
    </source>
</evidence>
<dbReference type="SUPFAM" id="SSF55874">
    <property type="entry name" value="ATPase domain of HSP90 chaperone/DNA topoisomerase II/histidine kinase"/>
    <property type="match status" value="1"/>
</dbReference>
<feature type="domain" description="Response regulatory" evidence="14">
    <location>
        <begin position="1143"/>
        <end position="1262"/>
    </location>
</feature>
<dbReference type="InterPro" id="IPR000014">
    <property type="entry name" value="PAS"/>
</dbReference>
<evidence type="ECO:0000256" key="10">
    <source>
        <dbReference type="ARBA" id="ARBA00023136"/>
    </source>
</evidence>
<dbReference type="SMART" id="SM00065">
    <property type="entry name" value="GAF"/>
    <property type="match status" value="1"/>
</dbReference>
<dbReference type="InterPro" id="IPR003018">
    <property type="entry name" value="GAF"/>
</dbReference>
<keyword evidence="5 11" id="KW-0597">Phosphoprotein</keyword>
<evidence type="ECO:0000256" key="3">
    <source>
        <dbReference type="ARBA" id="ARBA00012438"/>
    </source>
</evidence>
<evidence type="ECO:0000256" key="8">
    <source>
        <dbReference type="ARBA" id="ARBA00022777"/>
    </source>
</evidence>
<dbReference type="Gene3D" id="3.30.450.40">
    <property type="match status" value="1"/>
</dbReference>
<evidence type="ECO:0000313" key="18">
    <source>
        <dbReference type="Proteomes" id="UP000293296"/>
    </source>
</evidence>
<comment type="subcellular location">
    <subcellularLocation>
        <location evidence="2">Cell membrane</location>
        <topology evidence="2">Multi-pass membrane protein</topology>
    </subcellularLocation>
</comment>
<dbReference type="CDD" id="cd00130">
    <property type="entry name" value="PAS"/>
    <property type="match status" value="4"/>
</dbReference>
<dbReference type="PANTHER" id="PTHR43047:SF72">
    <property type="entry name" value="OSMOSENSING HISTIDINE PROTEIN KINASE SLN1"/>
    <property type="match status" value="1"/>
</dbReference>
<dbReference type="SUPFAM" id="SSF52172">
    <property type="entry name" value="CheY-like"/>
    <property type="match status" value="1"/>
</dbReference>
<dbReference type="InterPro" id="IPR035965">
    <property type="entry name" value="PAS-like_dom_sf"/>
</dbReference>
<dbReference type="AlphaFoldDB" id="A0A4P6I3Z8"/>
<dbReference type="GO" id="GO:0071555">
    <property type="term" value="P:cell wall organization"/>
    <property type="evidence" value="ECO:0007669"/>
    <property type="project" value="InterPro"/>
</dbReference>
<comment type="catalytic activity">
    <reaction evidence="1">
        <text>ATP + protein L-histidine = ADP + protein N-phospho-L-histidine.</text>
        <dbReference type="EC" id="2.7.13.3"/>
    </reaction>
</comment>
<keyword evidence="10 12" id="KW-0472">Membrane</keyword>
<feature type="domain" description="PAC" evidence="16">
    <location>
        <begin position="405"/>
        <end position="457"/>
    </location>
</feature>
<dbReference type="InterPro" id="IPR005467">
    <property type="entry name" value="His_kinase_dom"/>
</dbReference>
<evidence type="ECO:0000256" key="11">
    <source>
        <dbReference type="PROSITE-ProRule" id="PRU00169"/>
    </source>
</evidence>
<dbReference type="SMART" id="SM00387">
    <property type="entry name" value="HATPase_c"/>
    <property type="match status" value="1"/>
</dbReference>
<feature type="domain" description="PAS" evidence="15">
    <location>
        <begin position="753"/>
        <end position="831"/>
    </location>
</feature>
<dbReference type="SMART" id="SM00388">
    <property type="entry name" value="HisKA"/>
    <property type="match status" value="1"/>
</dbReference>
<keyword evidence="6" id="KW-0808">Transferase</keyword>
<dbReference type="SUPFAM" id="SSF47384">
    <property type="entry name" value="Homodimeric domain of signal transducing histidine kinase"/>
    <property type="match status" value="1"/>
</dbReference>
<evidence type="ECO:0000256" key="7">
    <source>
        <dbReference type="ARBA" id="ARBA00022692"/>
    </source>
</evidence>
<dbReference type="Gene3D" id="3.40.50.2300">
    <property type="match status" value="1"/>
</dbReference>
<dbReference type="GO" id="GO:0000155">
    <property type="term" value="F:phosphorelay sensor kinase activity"/>
    <property type="evidence" value="ECO:0007669"/>
    <property type="project" value="InterPro"/>
</dbReference>
<dbReference type="Pfam" id="PF00512">
    <property type="entry name" value="HisKA"/>
    <property type="match status" value="1"/>
</dbReference>
<sequence length="1265" mass="141329">MEFKLFTGLAHNISLLLAVALLFDVTATRWKIGEAKPRQWLVGLLLGAVGLVVMSTPWTLMQGVVFDTRSVLLGISGLFFGLIPTTIAVGITAAYRLHQGGPGAWTGVYVILASGAIGILWRYFRRSGLARLSFGELLIFGLAIHLAMLGLMLTLPSDIAWNVLSKITLPVLLIYPLGTSLLGKLMSSRAAREEEKVKTLESEEKYRALYASVMDPILVAETDTGIIVECNPAAEELFHRSRKELLGMHQSDLHPAGDVVPHTKTPQFCRQVASPDQVQEVRFSRSDGDIRTALVRASVFHLQGRALILGVFHDITERKAFEEALIKSEQKWRHVLLNTPQIGISLDVKAKVLFANQYFLDLTGWREEEILGLDWFDLFIPTDVREQVRSVFNAVMSQQHIHGFSTYENEIMTRSGEKRVISWANALTLDHKGYVIDVTCLGVDVTERRRAEQALRDSEDRYRRLVETANEGIWSINAEHVITLVNHAMAEMLGYEVKEIIGHKVEDFIFPEELDQHTEKMQARHAGASDIYERRLTRKDGSILWTIVSAKALTDDKGTFLGAFAMFTNITERKHMEEKLRANESRLISLVEVLQHPFTEPQEFLDFALHEAIRLTESKLGYIYLYDEETERLTLNSWSRDVMHECTIVKPHTHYQLKGTGVWGEAVRQRSPIVINDFQATHPLKKGYPDGHAKLYSYMTIPVFREGKIVSVVGVANKEGEYTDTDIYQLSLLMDAVWKVLDREEAESTLREREAQLASLSDNLPQGMVYQLDSGTDGTLRHFTYLSAGVMKLHGVSPEQVLADANILYSQIIEEDRAALAERENQAIQSKSTFSAEVRMKMPSGEIRWHLLTSAPRRMLNAHTIWDGVEIDIDDLMKSKEAAENANRAKSEFLANMSHEIRTPLNGVLGMLQLLETAPLGAEEKEYVDEAITASKRLTNLLSDILDLSRIEAGKLNIRIDEFSLADMFDSVDGLLAATARKKDLELRFFLDEQLPSFVLGDEVRLRQILFNLVGNAIKFSDQGTICVQAYLLPFAKVAQERILFMVSDEGIGINDEILGLIFEPFSQGEGNYTRRFQGAGLGLSIVKRLVSLLEGEIAIDSAPGLGTTVYLSLPFGASKKATGAVSLPNIPLSSHPSPAHYKVLLVEDEDINVVTVKALLKKHGYAVIVATDGQQAIEVLSEKDIDLVLMDIRMPIMDGVQATLAIRSGKAGHDKKDVPIIAMTAYAMAGDREKFLAAGMNDYIAKPVDIQDLKEVIKRVLGPR</sequence>
<dbReference type="Pfam" id="PF08448">
    <property type="entry name" value="PAS_4"/>
    <property type="match status" value="1"/>
</dbReference>
<dbReference type="CDD" id="cd16922">
    <property type="entry name" value="HATPase_EvgS-ArcB-TorS-like"/>
    <property type="match status" value="1"/>
</dbReference>
<feature type="domain" description="PAC" evidence="16">
    <location>
        <begin position="530"/>
        <end position="582"/>
    </location>
</feature>
<feature type="transmembrane region" description="Helical" evidence="12">
    <location>
        <begin position="39"/>
        <end position="60"/>
    </location>
</feature>
<evidence type="ECO:0000259" key="14">
    <source>
        <dbReference type="PROSITE" id="PS50110"/>
    </source>
</evidence>
<protein>
    <recommendedName>
        <fullName evidence="3">histidine kinase</fullName>
        <ecNumber evidence="3">2.7.13.3</ecNumber>
    </recommendedName>
</protein>
<dbReference type="Proteomes" id="UP000293296">
    <property type="component" value="Chromosome"/>
</dbReference>
<evidence type="ECO:0000256" key="5">
    <source>
        <dbReference type="ARBA" id="ARBA00022553"/>
    </source>
</evidence>
<dbReference type="PROSITE" id="PS50110">
    <property type="entry name" value="RESPONSE_REGULATORY"/>
    <property type="match status" value="1"/>
</dbReference>
<dbReference type="SMART" id="SM00086">
    <property type="entry name" value="PAC"/>
    <property type="match status" value="4"/>
</dbReference>
<proteinExistence type="predicted"/>
<keyword evidence="9 12" id="KW-1133">Transmembrane helix</keyword>
<dbReference type="InterPro" id="IPR011006">
    <property type="entry name" value="CheY-like_superfamily"/>
</dbReference>
<dbReference type="InterPro" id="IPR036097">
    <property type="entry name" value="HisK_dim/P_sf"/>
</dbReference>
<dbReference type="KEGG" id="dcb:C3Y92_16045"/>
<dbReference type="InterPro" id="IPR013656">
    <property type="entry name" value="PAS_4"/>
</dbReference>
<dbReference type="PROSITE" id="PS50109">
    <property type="entry name" value="HIS_KIN"/>
    <property type="match status" value="1"/>
</dbReference>
<dbReference type="OrthoDB" id="9758705at2"/>
<dbReference type="EC" id="2.7.13.3" evidence="3"/>
<reference evidence="17 18" key="1">
    <citation type="submission" date="2018-02" db="EMBL/GenBank/DDBJ databases">
        <title>Genome sequence of Desulfovibrio carbinolicus DSM 3852.</title>
        <authorList>
            <person name="Wilbanks E."/>
            <person name="Skennerton C.T."/>
            <person name="Orphan V.J."/>
        </authorList>
    </citation>
    <scope>NUCLEOTIDE SEQUENCE [LARGE SCALE GENOMIC DNA]</scope>
    <source>
        <strain evidence="17 18">DSM 3852</strain>
    </source>
</reference>
<feature type="domain" description="PAS" evidence="15">
    <location>
        <begin position="458"/>
        <end position="522"/>
    </location>
</feature>
<evidence type="ECO:0000259" key="16">
    <source>
        <dbReference type="PROSITE" id="PS50113"/>
    </source>
</evidence>
<dbReference type="PRINTS" id="PR00344">
    <property type="entry name" value="BCTRLSENSOR"/>
</dbReference>
<dbReference type="InterPro" id="IPR036890">
    <property type="entry name" value="HATPase_C_sf"/>
</dbReference>
<keyword evidence="4" id="KW-1003">Cell membrane</keyword>
<organism evidence="17 18">
    <name type="scientific">Solidesulfovibrio carbinolicus</name>
    <dbReference type="NCBI Taxonomy" id="296842"/>
    <lineage>
        <taxon>Bacteria</taxon>
        <taxon>Pseudomonadati</taxon>
        <taxon>Thermodesulfobacteriota</taxon>
        <taxon>Desulfovibrionia</taxon>
        <taxon>Desulfovibrionales</taxon>
        <taxon>Desulfovibrionaceae</taxon>
        <taxon>Solidesulfovibrio</taxon>
    </lineage>
</organism>
<evidence type="ECO:0000256" key="2">
    <source>
        <dbReference type="ARBA" id="ARBA00004651"/>
    </source>
</evidence>
<evidence type="ECO:0000256" key="6">
    <source>
        <dbReference type="ARBA" id="ARBA00022679"/>
    </source>
</evidence>
<evidence type="ECO:0000256" key="1">
    <source>
        <dbReference type="ARBA" id="ARBA00000085"/>
    </source>
</evidence>
<dbReference type="InterPro" id="IPR013767">
    <property type="entry name" value="PAS_fold"/>
</dbReference>
<dbReference type="InterPro" id="IPR003594">
    <property type="entry name" value="HATPase_dom"/>
</dbReference>
<feature type="domain" description="Histidine kinase" evidence="13">
    <location>
        <begin position="896"/>
        <end position="1118"/>
    </location>
</feature>
<dbReference type="PANTHER" id="PTHR43047">
    <property type="entry name" value="TWO-COMPONENT HISTIDINE PROTEIN KINASE"/>
    <property type="match status" value="1"/>
</dbReference>
<feature type="modified residue" description="4-aspartylphosphate" evidence="11">
    <location>
        <position position="1192"/>
    </location>
</feature>
<evidence type="ECO:0000256" key="4">
    <source>
        <dbReference type="ARBA" id="ARBA00022475"/>
    </source>
</evidence>
<dbReference type="Pfam" id="PF00072">
    <property type="entry name" value="Response_reg"/>
    <property type="match status" value="1"/>
</dbReference>
<accession>A0A4P6I3Z8</accession>
<dbReference type="GO" id="GO:0009927">
    <property type="term" value="F:histidine phosphotransfer kinase activity"/>
    <property type="evidence" value="ECO:0007669"/>
    <property type="project" value="TreeGrafter"/>
</dbReference>
<dbReference type="CDD" id="cd00082">
    <property type="entry name" value="HisKA"/>
    <property type="match status" value="1"/>
</dbReference>
<dbReference type="InterPro" id="IPR004358">
    <property type="entry name" value="Sig_transdc_His_kin-like_C"/>
</dbReference>
<dbReference type="RefSeq" id="WP_129354309.1">
    <property type="nucleotide sequence ID" value="NZ_CP026538.1"/>
</dbReference>
<dbReference type="Pfam" id="PF00989">
    <property type="entry name" value="PAS"/>
    <property type="match status" value="2"/>
</dbReference>
<feature type="domain" description="PAC" evidence="16">
    <location>
        <begin position="277"/>
        <end position="327"/>
    </location>
</feature>
<feature type="domain" description="PAS" evidence="15">
    <location>
        <begin position="202"/>
        <end position="255"/>
    </location>
</feature>
<dbReference type="SUPFAM" id="SSF55781">
    <property type="entry name" value="GAF domain-like"/>
    <property type="match status" value="1"/>
</dbReference>